<evidence type="ECO:0000313" key="2">
    <source>
        <dbReference type="Proteomes" id="UP000807469"/>
    </source>
</evidence>
<dbReference type="EMBL" id="MU155363">
    <property type="protein sequence ID" value="KAF9474766.1"/>
    <property type="molecule type" value="Genomic_DNA"/>
</dbReference>
<accession>A0A9P5YVQ6</accession>
<organism evidence="1 2">
    <name type="scientific">Pholiota conissans</name>
    <dbReference type="NCBI Taxonomy" id="109636"/>
    <lineage>
        <taxon>Eukaryota</taxon>
        <taxon>Fungi</taxon>
        <taxon>Dikarya</taxon>
        <taxon>Basidiomycota</taxon>
        <taxon>Agaricomycotina</taxon>
        <taxon>Agaricomycetes</taxon>
        <taxon>Agaricomycetidae</taxon>
        <taxon>Agaricales</taxon>
        <taxon>Agaricineae</taxon>
        <taxon>Strophariaceae</taxon>
        <taxon>Pholiota</taxon>
    </lineage>
</organism>
<name>A0A9P5YVQ6_9AGAR</name>
<gene>
    <name evidence="1" type="ORF">BDN70DRAFT_296951</name>
</gene>
<proteinExistence type="predicted"/>
<sequence length="187" mass="21243">MQCKAVQTSNFRSFAEIVFISPQTPQNNQQIRTLAKTDANLQSTYVLASDISQYLAVSKLMGGKISKSPGHFPVLYFIRPWMRLLQELHCAKCKAPTTAYGSILMGISVCDFGKLRKQCHHLQIRESICAYVHSAKGLLESHDKRCWLGDNSCDQQPRDVWRRGFPQWPRVPRSEGSGFMKAIDCVY</sequence>
<keyword evidence="2" id="KW-1185">Reference proteome</keyword>
<dbReference type="Proteomes" id="UP000807469">
    <property type="component" value="Unassembled WGS sequence"/>
</dbReference>
<protein>
    <submittedName>
        <fullName evidence="1">Uncharacterized protein</fullName>
    </submittedName>
</protein>
<evidence type="ECO:0000313" key="1">
    <source>
        <dbReference type="EMBL" id="KAF9474766.1"/>
    </source>
</evidence>
<dbReference type="AlphaFoldDB" id="A0A9P5YVQ6"/>
<comment type="caution">
    <text evidence="1">The sequence shown here is derived from an EMBL/GenBank/DDBJ whole genome shotgun (WGS) entry which is preliminary data.</text>
</comment>
<reference evidence="1" key="1">
    <citation type="submission" date="2020-11" db="EMBL/GenBank/DDBJ databases">
        <authorList>
            <consortium name="DOE Joint Genome Institute"/>
            <person name="Ahrendt S."/>
            <person name="Riley R."/>
            <person name="Andreopoulos W."/>
            <person name="Labutti K."/>
            <person name="Pangilinan J."/>
            <person name="Ruiz-Duenas F.J."/>
            <person name="Barrasa J.M."/>
            <person name="Sanchez-Garcia M."/>
            <person name="Camarero S."/>
            <person name="Miyauchi S."/>
            <person name="Serrano A."/>
            <person name="Linde D."/>
            <person name="Babiker R."/>
            <person name="Drula E."/>
            <person name="Ayuso-Fernandez I."/>
            <person name="Pacheco R."/>
            <person name="Padilla G."/>
            <person name="Ferreira P."/>
            <person name="Barriuso J."/>
            <person name="Kellner H."/>
            <person name="Castanera R."/>
            <person name="Alfaro M."/>
            <person name="Ramirez L."/>
            <person name="Pisabarro A.G."/>
            <person name="Kuo A."/>
            <person name="Tritt A."/>
            <person name="Lipzen A."/>
            <person name="He G."/>
            <person name="Yan M."/>
            <person name="Ng V."/>
            <person name="Cullen D."/>
            <person name="Martin F."/>
            <person name="Rosso M.-N."/>
            <person name="Henrissat B."/>
            <person name="Hibbett D."/>
            <person name="Martinez A.T."/>
            <person name="Grigoriev I.V."/>
        </authorList>
    </citation>
    <scope>NUCLEOTIDE SEQUENCE</scope>
    <source>
        <strain evidence="1">CIRM-BRFM 674</strain>
    </source>
</reference>